<dbReference type="InterPro" id="IPR011050">
    <property type="entry name" value="Pectin_lyase_fold/virulence"/>
</dbReference>
<dbReference type="EMBL" id="NAAD01000017">
    <property type="protein sequence ID" value="ORJ57694.1"/>
    <property type="molecule type" value="Genomic_DNA"/>
</dbReference>
<dbReference type="STRING" id="1969733.B5V00_13060"/>
<name>A0A1X0XXQ5_9BACT</name>
<dbReference type="Pfam" id="PF13332">
    <property type="entry name" value="Fil_haemagg_2"/>
    <property type="match status" value="2"/>
</dbReference>
<evidence type="ECO:0000313" key="5">
    <source>
        <dbReference type="Proteomes" id="UP000193136"/>
    </source>
</evidence>
<dbReference type="InterPro" id="IPR010069">
    <property type="entry name" value="CdiA_FHA1_rpt"/>
</dbReference>
<protein>
    <recommendedName>
        <fullName evidence="3">Filamentous haemagglutinin FhaB/tRNA nuclease CdiA-like TPS domain-containing protein</fullName>
    </recommendedName>
</protein>
<dbReference type="Gene3D" id="2.160.20.10">
    <property type="entry name" value="Single-stranded right-handed beta-helix, Pectin lyase-like"/>
    <property type="match status" value="1"/>
</dbReference>
<dbReference type="RefSeq" id="WP_085011250.1">
    <property type="nucleotide sequence ID" value="NZ_NAAD01000017.1"/>
</dbReference>
<dbReference type="Proteomes" id="UP000193136">
    <property type="component" value="Unassembled WGS sequence"/>
</dbReference>
<evidence type="ECO:0000256" key="1">
    <source>
        <dbReference type="SAM" id="MobiDB-lite"/>
    </source>
</evidence>
<feature type="chain" id="PRO_5012597456" description="Filamentous haemagglutinin FhaB/tRNA nuclease CdiA-like TPS domain-containing protein" evidence="2">
    <location>
        <begin position="26"/>
        <end position="2413"/>
    </location>
</feature>
<dbReference type="NCBIfam" id="TIGR01731">
    <property type="entry name" value="fil_hemag_20aa"/>
    <property type="match status" value="9"/>
</dbReference>
<feature type="domain" description="Filamentous haemagglutinin FhaB/tRNA nuclease CdiA-like TPS" evidence="3">
    <location>
        <begin position="45"/>
        <end position="165"/>
    </location>
</feature>
<keyword evidence="5" id="KW-1185">Reference proteome</keyword>
<evidence type="ECO:0000259" key="3">
    <source>
        <dbReference type="SMART" id="SM00912"/>
    </source>
</evidence>
<dbReference type="SUPFAM" id="SSF51126">
    <property type="entry name" value="Pectin lyase-like"/>
    <property type="match status" value="1"/>
</dbReference>
<dbReference type="Pfam" id="PF05860">
    <property type="entry name" value="TPS"/>
    <property type="match status" value="1"/>
</dbReference>
<dbReference type="SMART" id="SM00912">
    <property type="entry name" value="Haemagg_act"/>
    <property type="match status" value="1"/>
</dbReference>
<proteinExistence type="predicted"/>
<accession>A0A1X0XXQ5</accession>
<organism evidence="4 5">
    <name type="scientific">Geothermobacter hydrogeniphilus</name>
    <dbReference type="NCBI Taxonomy" id="1969733"/>
    <lineage>
        <taxon>Bacteria</taxon>
        <taxon>Pseudomonadati</taxon>
        <taxon>Thermodesulfobacteriota</taxon>
        <taxon>Desulfuromonadia</taxon>
        <taxon>Desulfuromonadales</taxon>
        <taxon>Geothermobacteraceae</taxon>
        <taxon>Geothermobacter</taxon>
    </lineage>
</organism>
<evidence type="ECO:0000256" key="2">
    <source>
        <dbReference type="SAM" id="SignalP"/>
    </source>
</evidence>
<reference evidence="4 5" key="1">
    <citation type="submission" date="2017-03" db="EMBL/GenBank/DDBJ databases">
        <title>Genome sequence of Geothermobacter sp. EPR-M, Deep-Sea Iron Reducer.</title>
        <authorList>
            <person name="Tully B."/>
            <person name="Savalia P."/>
            <person name="Abuyen K."/>
            <person name="Baughan C."/>
            <person name="Romero E."/>
            <person name="Ronkowski C."/>
            <person name="Torres B."/>
            <person name="Tremblay J."/>
            <person name="Trujillo A."/>
            <person name="Tyler M."/>
            <person name="Perez-Rodriguez I."/>
            <person name="Amend J."/>
        </authorList>
    </citation>
    <scope>NUCLEOTIDE SEQUENCE [LARGE SCALE GENOMIC DNA]</scope>
    <source>
        <strain evidence="4 5">EPR-M</strain>
    </source>
</reference>
<feature type="signal peptide" evidence="2">
    <location>
        <begin position="1"/>
        <end position="25"/>
    </location>
</feature>
<feature type="region of interest" description="Disordered" evidence="1">
    <location>
        <begin position="2042"/>
        <end position="2062"/>
    </location>
</feature>
<dbReference type="InterPro" id="IPR008638">
    <property type="entry name" value="FhaB/CdiA-like_TPS"/>
</dbReference>
<dbReference type="GO" id="GO:0003824">
    <property type="term" value="F:catalytic activity"/>
    <property type="evidence" value="ECO:0007669"/>
    <property type="project" value="UniProtKB-ARBA"/>
</dbReference>
<dbReference type="OrthoDB" id="5666689at2"/>
<dbReference type="InterPro" id="IPR025157">
    <property type="entry name" value="Hemagglutinin_rpt"/>
</dbReference>
<comment type="caution">
    <text evidence="4">The sequence shown here is derived from an EMBL/GenBank/DDBJ whole genome shotgun (WGS) entry which is preliminary data.</text>
</comment>
<feature type="region of interest" description="Disordered" evidence="1">
    <location>
        <begin position="987"/>
        <end position="1011"/>
    </location>
</feature>
<dbReference type="InterPro" id="IPR012334">
    <property type="entry name" value="Pectin_lyas_fold"/>
</dbReference>
<sequence length="2413" mass="256736">MKTIHQLLALLLTSALLLQPAVAAAAPIPDQNAEASRRPTLDRTANGLPLVRITAPSADGVSRNQFRSFDIDRKGLIFNNARALTRTELAGYVAGNPNLAGGAARLILNEVTGSDPSALRGFAEIAGRRAELIIANPNGATCDGCGFINTSRATLAVGTPLFDDNGSFSGLQTGAGTLTIGADGLQSEERVDLLARAVNINGAIHAGDLNLVTGVNKIGYPDLTIEAQSGTDKPQLAIDVAALGGMYAGRIRLIGTEDGVGVVNNGTIAAGEDGLTLDSAGHLRLNGRIQSAGGGEITATGIAQSGVLYAADDLQLLSGKKLNNTGVIAAAGDLTISAGHIATSGELAAGCADDGRIGSAGSLSLSADDLVNGGSILFGDSLRATVNGTLDNRNGLITTSAAGRMNLEAQRIDNRGGLIDGGRVKISVYADIDNSGGKMLATDLLSIRGTMATIDNSNGGLGAGQLLSLSVAALDNTDGLLAGDSDLQLQSGTLTGSGRLLAGGRADITLSGDYSHPLDSLLQAAELRLTVAGRLNNAGILTGQSLQLQVGRLDNLESGRVRAADLDLRAEGKILNLGRIDADRLLLSGDSVENRATLLGDRLHLRSGTLDNLGPQAVIAATDSLELDGDQLNNRDRASIFSLGDIRISGRDGNSPSERLLNEGALIEADRDLSVSTVQLDNRRARVEVDTELVSSEQRQLGLYQGYDLAEEVYDCFHGGDAYDCGTWPEVNHYRDLRTINIAVTDILEHDPERKFIRFLGPVSHIGQETVCNPDLETGGGCSTRDKLITETLPITAWYDDYSENDRQATLDYYPEYDPGRDIHPGREISVVLPAKGDLTVHNETARTVTTTVREDRFSLVSPQPRILAGNDMELRIGTGFDNLAGLVSAGENLVVNGTSFKGDTTVAGISNRGFELHRVTREEKISTVEWHDSCDFGTDPHCGNNVTTWSWPPSETVTVIDTLPGEILAGNRLSIFAGSLDNSPLPDNGHPLTGSTLGADLPSPAGAADGTGPRLNLPQNGLFSIIPDPDRPYLVESDPRFTDYGQFLSSDYLLGRLGITPEETRKRLGDGFYEQRLVHDQLAAAPRPRPGNKSDGTARFRQLMDAGIAAAEELRLAPGIALSDEQVAALSHDIVWLVEQRVDLPDGGSETVWAPRVYLARLQPDDLQPDGALLAAGKVEIRTLDEFRNGGTVTAGEDLRITAGRADTTGALSSLADLRLRTSGDLRVHSGTIRGGRVSLKSGGDLVIDTAANEIGSTGDSARSRSTLVGRRGRIESAGDLRLQSEGDLEINAAELDSGGRTRLESVSDLRLGTLAAGTETSSSGRRFSYRRQQKRQLTSQLKSGSDLQLLSSGKLDTQGAELDAGGNLALIGDRGVRIDTVRDRNETSRHVRGRRSGSDLEIADETVHGSRLAAGQDLLIASAATDADAVAIRGSSLQTGETGTLRLITPGGIRVDEAHERHDYDYHDDQRTHSLFTHRARSTDSSRHADLAVGSDLSGGRVELAAGKDLLVRGSEIAGSGDVQLSAGEGLNITTADNFSASFFHHSDEKSGVLSNGSLSVTLGQEKQHDLIKDQGRFSTGSLLGSIEGNLNLLAGEKLTIKGASLIADGSMNLQGESITITPGENITQDLQRHSWDKSGLSIGLEGAILSTASTISAQAKRAAIDKNVATVVRKLKAAQTVLNLRMNRKEIKKAAGSIVKKELPKGIVLNLSAGSQSKEDSSYSQKKTILSSQLEAGDSLRINATGNNQHAGDIRITGTMARARDIELSAARDISLESAQEVTHEESRFKSSGWSLGTKAGLSSRGGGVGLFAEGNLEREKTDGQTVKQIDSVLTAVQSFNSFSGGDTRLAGARIEAGRADIDVSGDLFIQSRQSSDSYLFNNKSMGGSLQLPIGTGAGTGGLTNNRMHVNSQYRGVENQSGIFAGNGGFHINVAESTSLEGGAIVSTAVPENNLLKTTSLQWQNLENYADLDSRSTGLTLDTEMLTSKYDSVREMTHALTTSVQDDGKQNSTTYAVVSQGTIETTEAGDIEGLRREASGSHEKITAFDGASEKEDLKDRKEVRDTVFQVATMDIDEARRVMFKTDPKLYKVVCREEPCTFDFKAYYQAIAKEADKLKAAGMSDRQAVAKATETINNTIADDLNPNRTLASGAKNIQFEEVRLEDIPAGDNMILGVNGIMNGLQRAGELVIQNSDVTDKIYIDTHGKTKKDAYLMYYEESNGLLSEWLIAGYEKHLAGSLGYSNYDYGYADMLETQGQNSAISLAHSRGTLVQRNALEILAKRGVLDKHLQIKTRGAPLSSSQLQEMSRTVSPDAKPDNYLMPNDFVGTLIGFQPGDTWSSILEVPRMLTTANSAHSCYGSGAVGCDRIEKGFSYQDIGKTPAELNRIRQANRQRSTQPRTAILYRSSQP</sequence>
<evidence type="ECO:0000313" key="4">
    <source>
        <dbReference type="EMBL" id="ORJ57694.1"/>
    </source>
</evidence>
<dbReference type="NCBIfam" id="TIGR01901">
    <property type="entry name" value="adhes_NPXG"/>
    <property type="match status" value="1"/>
</dbReference>
<keyword evidence="2" id="KW-0732">Signal</keyword>
<gene>
    <name evidence="4" type="ORF">B5V00_13060</name>
</gene>